<dbReference type="InterPro" id="IPR002696">
    <property type="entry name" value="Membr_insert_effic_factor_YidD"/>
</dbReference>
<sequence length="86" mass="9431">MASAQSLGSKILIGLIRGYQLAISPLLGPRCRFNPTCSNYGIEALRRFGMLKGSWLTAKRVLKCHPLHAGGDDPVPPKKNDDNREL</sequence>
<keyword evidence="1" id="KW-0472">Membrane</keyword>
<dbReference type="Pfam" id="PF01809">
    <property type="entry name" value="YidD"/>
    <property type="match status" value="1"/>
</dbReference>
<reference evidence="4 5" key="1">
    <citation type="submission" date="2016-03" db="EMBL/GenBank/DDBJ databases">
        <title>Genome sequence of Providencia stuartii strain, isolated from the salivary glands of larval Lucilia sericata.</title>
        <authorList>
            <person name="Yuan Y."/>
            <person name="Zhang Y."/>
            <person name="Fu S."/>
            <person name="Crippen T.L."/>
            <person name="Visi D."/>
            <person name="Benbow M.E."/>
            <person name="Allen M."/>
            <person name="Tomberlin J.K."/>
            <person name="Sze S.-H."/>
            <person name="Tarone A.M."/>
        </authorList>
    </citation>
    <scope>NUCLEOTIDE SEQUENCE [LARGE SCALE GENOMIC DNA]</scope>
    <source>
        <strain evidence="4 5">Crippen</strain>
    </source>
</reference>
<evidence type="ECO:0000256" key="2">
    <source>
        <dbReference type="SAM" id="MobiDB-lite"/>
    </source>
</evidence>
<name>A0A1S1HJV1_PROST</name>
<proteinExistence type="inferred from homology"/>
<evidence type="ECO:0000313" key="3">
    <source>
        <dbReference type="EMBL" id="EMJ5135971.1"/>
    </source>
</evidence>
<dbReference type="EMBL" id="ABMABF030000015">
    <property type="protein sequence ID" value="EMJ5135971.1"/>
    <property type="molecule type" value="Genomic_DNA"/>
</dbReference>
<feature type="compositionally biased region" description="Basic and acidic residues" evidence="2">
    <location>
        <begin position="75"/>
        <end position="86"/>
    </location>
</feature>
<evidence type="ECO:0000256" key="1">
    <source>
        <dbReference type="HAMAP-Rule" id="MF_00386"/>
    </source>
</evidence>
<dbReference type="RefSeq" id="WP_070929843.1">
    <property type="nucleotide sequence ID" value="NZ_CANMXG010000007.1"/>
</dbReference>
<dbReference type="AlphaFoldDB" id="A0A1S1HJV1"/>
<gene>
    <name evidence="3" type="primary">yidD</name>
    <name evidence="4" type="ORF">A3Q29_10425</name>
    <name evidence="3" type="ORF">RG298_003749</name>
</gene>
<comment type="subcellular location">
    <subcellularLocation>
        <location evidence="1">Cell membrane</location>
        <topology evidence="1">Peripheral membrane protein</topology>
        <orientation evidence="1">Cytoplasmic side</orientation>
    </subcellularLocation>
</comment>
<comment type="caution">
    <text evidence="4">The sequence shown here is derived from an EMBL/GenBank/DDBJ whole genome shotgun (WGS) entry which is preliminary data.</text>
</comment>
<evidence type="ECO:0000313" key="5">
    <source>
        <dbReference type="Proteomes" id="UP000179588"/>
    </source>
</evidence>
<organism evidence="4 5">
    <name type="scientific">Providencia stuartii</name>
    <dbReference type="NCBI Taxonomy" id="588"/>
    <lineage>
        <taxon>Bacteria</taxon>
        <taxon>Pseudomonadati</taxon>
        <taxon>Pseudomonadota</taxon>
        <taxon>Gammaproteobacteria</taxon>
        <taxon>Enterobacterales</taxon>
        <taxon>Morganellaceae</taxon>
        <taxon>Providencia</taxon>
    </lineage>
</organism>
<evidence type="ECO:0000313" key="4">
    <source>
        <dbReference type="EMBL" id="OHT22535.1"/>
    </source>
</evidence>
<reference evidence="3" key="2">
    <citation type="submission" date="2024-02" db="EMBL/GenBank/DDBJ databases">
        <authorList>
            <consortium name="Clinical and Environmental Microbiology Branch: Whole genome sequencing antimicrobial resistance pathogens in the healthcare setting"/>
        </authorList>
    </citation>
    <scope>NUCLEOTIDE SEQUENCE</scope>
    <source>
        <strain evidence="3">2021GO-0154</strain>
    </source>
</reference>
<dbReference type="EMBL" id="LVIE01000223">
    <property type="protein sequence ID" value="OHT22535.1"/>
    <property type="molecule type" value="Genomic_DNA"/>
</dbReference>
<dbReference type="GeneID" id="92281016"/>
<dbReference type="GO" id="GO:0005886">
    <property type="term" value="C:plasma membrane"/>
    <property type="evidence" value="ECO:0007669"/>
    <property type="project" value="UniProtKB-SubCell"/>
</dbReference>
<protein>
    <recommendedName>
        <fullName evidence="1">Putative membrane protein insertion efficiency factor</fullName>
    </recommendedName>
</protein>
<keyword evidence="1" id="KW-1003">Cell membrane</keyword>
<dbReference type="SMART" id="SM01234">
    <property type="entry name" value="Haemolytic"/>
    <property type="match status" value="1"/>
</dbReference>
<feature type="region of interest" description="Disordered" evidence="2">
    <location>
        <begin position="67"/>
        <end position="86"/>
    </location>
</feature>
<dbReference type="PANTHER" id="PTHR33383">
    <property type="entry name" value="MEMBRANE PROTEIN INSERTION EFFICIENCY FACTOR-RELATED"/>
    <property type="match status" value="1"/>
</dbReference>
<dbReference type="NCBIfam" id="TIGR00278">
    <property type="entry name" value="membrane protein insertion efficiency factor YidD"/>
    <property type="match status" value="1"/>
</dbReference>
<comment type="function">
    <text evidence="1">Could be involved in insertion of integral membrane proteins into the membrane.</text>
</comment>
<dbReference type="OrthoDB" id="9801753at2"/>
<dbReference type="PANTHER" id="PTHR33383:SF1">
    <property type="entry name" value="MEMBRANE PROTEIN INSERTION EFFICIENCY FACTOR-RELATED"/>
    <property type="match status" value="1"/>
</dbReference>
<dbReference type="HAMAP" id="MF_00386">
    <property type="entry name" value="UPF0161_YidD"/>
    <property type="match status" value="1"/>
</dbReference>
<accession>A0A1S1HJV1</accession>
<comment type="similarity">
    <text evidence="1">Belongs to the UPF0161 family.</text>
</comment>
<dbReference type="Proteomes" id="UP000179588">
    <property type="component" value="Unassembled WGS sequence"/>
</dbReference>
<keyword evidence="5" id="KW-1185">Reference proteome</keyword>